<protein>
    <submittedName>
        <fullName evidence="3">2-keto-4-pentenoate hydratase/2-oxohepta-3-ene-1,7-dioic acid hydratase (Catechol pathway)</fullName>
    </submittedName>
</protein>
<dbReference type="Pfam" id="PF01557">
    <property type="entry name" value="FAA_hydrolase"/>
    <property type="match status" value="1"/>
</dbReference>
<dbReference type="RefSeq" id="WP_090409335.1">
    <property type="nucleotide sequence ID" value="NZ_FNDQ01000015.1"/>
</dbReference>
<accession>A0A1G8F977</accession>
<dbReference type="Proteomes" id="UP000243588">
    <property type="component" value="Unassembled WGS sequence"/>
</dbReference>
<feature type="domain" description="Fumarylacetoacetase-like C-terminal" evidence="2">
    <location>
        <begin position="2"/>
        <end position="199"/>
    </location>
</feature>
<keyword evidence="4" id="KW-1185">Reference proteome</keyword>
<keyword evidence="1" id="KW-0479">Metal-binding</keyword>
<name>A0A1G8F977_9FLAO</name>
<dbReference type="GO" id="GO:0046872">
    <property type="term" value="F:metal ion binding"/>
    <property type="evidence" value="ECO:0007669"/>
    <property type="project" value="UniProtKB-KW"/>
</dbReference>
<evidence type="ECO:0000313" key="3">
    <source>
        <dbReference type="EMBL" id="SDH78704.1"/>
    </source>
</evidence>
<evidence type="ECO:0000259" key="2">
    <source>
        <dbReference type="Pfam" id="PF01557"/>
    </source>
</evidence>
<proteinExistence type="predicted"/>
<dbReference type="Gene3D" id="3.90.850.10">
    <property type="entry name" value="Fumarylacetoacetase-like, C-terminal domain"/>
    <property type="match status" value="1"/>
</dbReference>
<evidence type="ECO:0000256" key="1">
    <source>
        <dbReference type="ARBA" id="ARBA00022723"/>
    </source>
</evidence>
<dbReference type="SUPFAM" id="SSF56529">
    <property type="entry name" value="FAH"/>
    <property type="match status" value="1"/>
</dbReference>
<dbReference type="InterPro" id="IPR036663">
    <property type="entry name" value="Fumarylacetoacetase_C_sf"/>
</dbReference>
<dbReference type="EMBL" id="FNDQ01000015">
    <property type="protein sequence ID" value="SDH78704.1"/>
    <property type="molecule type" value="Genomic_DNA"/>
</dbReference>
<dbReference type="AlphaFoldDB" id="A0A1G8F977"/>
<gene>
    <name evidence="3" type="ORF">SAMN05421818_11529</name>
</gene>
<reference evidence="4" key="1">
    <citation type="submission" date="2016-10" db="EMBL/GenBank/DDBJ databases">
        <authorList>
            <person name="Varghese N."/>
            <person name="Submissions S."/>
        </authorList>
    </citation>
    <scope>NUCLEOTIDE SEQUENCE [LARGE SCALE GENOMIC DNA]</scope>
    <source>
        <strain evidence="4">DSM 23313</strain>
    </source>
</reference>
<organism evidence="3 4">
    <name type="scientific">Myroides phaeus</name>
    <dbReference type="NCBI Taxonomy" id="702745"/>
    <lineage>
        <taxon>Bacteria</taxon>
        <taxon>Pseudomonadati</taxon>
        <taxon>Bacteroidota</taxon>
        <taxon>Flavobacteriia</taxon>
        <taxon>Flavobacteriales</taxon>
        <taxon>Flavobacteriaceae</taxon>
        <taxon>Myroides</taxon>
    </lineage>
</organism>
<dbReference type="STRING" id="702745.SAMN05421818_11529"/>
<dbReference type="PANTHER" id="PTHR11820">
    <property type="entry name" value="ACYLPYRUVASE"/>
    <property type="match status" value="1"/>
</dbReference>
<dbReference type="InterPro" id="IPR011234">
    <property type="entry name" value="Fumarylacetoacetase-like_C"/>
</dbReference>
<sequence>MKIICVGRNYVDHIAELNNERPSEPVLFIKPDTALLGKEIPFVIPEFSEDIHYEVELVLKVCKVGKYIDVKFAHKYYDQISLGIDFTARDLQSKLKEKGLPWEKAKGFDGSANVGTFFSKDELPNLFDTEFLLKQNGNVVQKASTAQMIWNIDEIIAEVSKYFTLKTGDLIYTGTPAGVGKVNEGDVLEGEIAGRPIFRLNVK</sequence>
<dbReference type="GO" id="GO:0018773">
    <property type="term" value="F:acetylpyruvate hydrolase activity"/>
    <property type="evidence" value="ECO:0007669"/>
    <property type="project" value="TreeGrafter"/>
</dbReference>
<evidence type="ECO:0000313" key="4">
    <source>
        <dbReference type="Proteomes" id="UP000243588"/>
    </source>
</evidence>
<dbReference type="PANTHER" id="PTHR11820:SF7">
    <property type="entry name" value="ACYLPYRUVASE FAHD1, MITOCHONDRIAL"/>
    <property type="match status" value="1"/>
</dbReference>